<dbReference type="Gene3D" id="3.50.50.60">
    <property type="entry name" value="FAD/NAD(P)-binding domain"/>
    <property type="match status" value="1"/>
</dbReference>
<proteinExistence type="predicted"/>
<keyword evidence="1" id="KW-1133">Transmembrane helix</keyword>
<dbReference type="PANTHER" id="PTHR42685">
    <property type="entry name" value="GERANYLGERANYL DIPHOSPHATE REDUCTASE"/>
    <property type="match status" value="1"/>
</dbReference>
<organism evidence="3 4">
    <name type="scientific">Maribacter hydrothermalis</name>
    <dbReference type="NCBI Taxonomy" id="1836467"/>
    <lineage>
        <taxon>Bacteria</taxon>
        <taxon>Pseudomonadati</taxon>
        <taxon>Bacteroidota</taxon>
        <taxon>Flavobacteriia</taxon>
        <taxon>Flavobacteriales</taxon>
        <taxon>Flavobacteriaceae</taxon>
        <taxon>Maribacter</taxon>
    </lineage>
</organism>
<dbReference type="PRINTS" id="PR00420">
    <property type="entry name" value="RNGMNOXGNASE"/>
</dbReference>
<evidence type="ECO:0000313" key="4">
    <source>
        <dbReference type="Proteomes" id="UP000092164"/>
    </source>
</evidence>
<dbReference type="OrthoDB" id="1142316at2"/>
<evidence type="ECO:0000259" key="2">
    <source>
        <dbReference type="Pfam" id="PF01494"/>
    </source>
</evidence>
<keyword evidence="4" id="KW-1185">Reference proteome</keyword>
<dbReference type="InterPro" id="IPR002938">
    <property type="entry name" value="FAD-bd"/>
</dbReference>
<dbReference type="InterPro" id="IPR050407">
    <property type="entry name" value="Geranylgeranyl_reductase"/>
</dbReference>
<gene>
    <name evidence="3" type="ORF">A9200_04385</name>
</gene>
<dbReference type="Pfam" id="PF01494">
    <property type="entry name" value="FAD_binding_3"/>
    <property type="match status" value="1"/>
</dbReference>
<name>A0A1B7Z8M2_9FLAO</name>
<evidence type="ECO:0000256" key="1">
    <source>
        <dbReference type="SAM" id="Phobius"/>
    </source>
</evidence>
<dbReference type="EMBL" id="LZFP01000012">
    <property type="protein sequence ID" value="OBR38910.1"/>
    <property type="molecule type" value="Genomic_DNA"/>
</dbReference>
<dbReference type="RefSeq" id="WP_068484730.1">
    <property type="nucleotide sequence ID" value="NZ_CP018760.1"/>
</dbReference>
<keyword evidence="1" id="KW-0472">Membrane</keyword>
<keyword evidence="1" id="KW-0812">Transmembrane</keyword>
<accession>A0A1B7Z8M2</accession>
<protein>
    <submittedName>
        <fullName evidence="3">FAD-dependent oxidoreductase</fullName>
    </submittedName>
</protein>
<feature type="domain" description="FAD-binding" evidence="2">
    <location>
        <begin position="4"/>
        <end position="293"/>
    </location>
</feature>
<dbReference type="InterPro" id="IPR036188">
    <property type="entry name" value="FAD/NAD-bd_sf"/>
</dbReference>
<dbReference type="KEGG" id="mart:BTR34_17900"/>
<feature type="transmembrane region" description="Helical" evidence="1">
    <location>
        <begin position="6"/>
        <end position="24"/>
    </location>
</feature>
<dbReference type="PANTHER" id="PTHR42685:SF22">
    <property type="entry name" value="CONDITIONED MEDIUM FACTOR RECEPTOR 1"/>
    <property type="match status" value="1"/>
</dbReference>
<dbReference type="SUPFAM" id="SSF51905">
    <property type="entry name" value="FAD/NAD(P)-binding domain"/>
    <property type="match status" value="1"/>
</dbReference>
<evidence type="ECO:0000313" key="3">
    <source>
        <dbReference type="EMBL" id="OBR38910.1"/>
    </source>
</evidence>
<dbReference type="STRING" id="1836467.BTR34_17900"/>
<dbReference type="GO" id="GO:0071949">
    <property type="term" value="F:FAD binding"/>
    <property type="evidence" value="ECO:0007669"/>
    <property type="project" value="InterPro"/>
</dbReference>
<comment type="caution">
    <text evidence="3">The sequence shown here is derived from an EMBL/GenBank/DDBJ whole genome shotgun (WGS) entry which is preliminary data.</text>
</comment>
<dbReference type="AlphaFoldDB" id="A0A1B7Z8M2"/>
<reference evidence="4" key="1">
    <citation type="submission" date="2016-06" db="EMBL/GenBank/DDBJ databases">
        <authorList>
            <person name="Zhan P."/>
        </authorList>
    </citation>
    <scope>NUCLEOTIDE SEQUENCE [LARGE SCALE GENOMIC DNA]</scope>
    <source>
        <strain evidence="4">T28</strain>
    </source>
</reference>
<dbReference type="Proteomes" id="UP000092164">
    <property type="component" value="Unassembled WGS sequence"/>
</dbReference>
<sequence length="373" mass="41976">MKEHDILIIGGGLAGLTAAIHLAIEGKNVAVFEMNAYPNHKVCGEYISKEIEPYLNRLGVKLNSFGAKNISKFQISTPNGYLVETTLPLGGFGISRYALDDLLYKRAKKLGVVFYFEKVINAVFKKDAFTITTALHTYTAKIVIAAYGKRSILDKKMERAFSQNKNSWLAVKAHYQLDEFSEELVSLHNFEGGYGGLSKTESGAVNFCYLAHYNTFKKYKDVTAFNKEVVAKNPYLKSFLSNAIPNFAQPLTIAQISFDKKDSVVNHMLMCGDTAGLIHPLCGNGMAMAIHSAKIASELVVRFFNEPDYTRYQLELDYKKSWNKTFSNRLWFGRKLQRILMNENMVSIGIRTVGKSQRLLKFIINKTHGELIS</sequence>